<dbReference type="InterPro" id="IPR000477">
    <property type="entry name" value="RT_dom"/>
</dbReference>
<dbReference type="Pfam" id="PF00078">
    <property type="entry name" value="RVT_1"/>
    <property type="match status" value="1"/>
</dbReference>
<dbReference type="PANTHER" id="PTHR24559:SF449">
    <property type="entry name" value="RNA-DIRECTED DNA POLYMERASE"/>
    <property type="match status" value="1"/>
</dbReference>
<dbReference type="Gene3D" id="3.10.10.10">
    <property type="entry name" value="HIV Type 1 Reverse Transcriptase, subunit A, domain 1"/>
    <property type="match status" value="1"/>
</dbReference>
<evidence type="ECO:0000313" key="2">
    <source>
        <dbReference type="EMBL" id="KYP68950.1"/>
    </source>
</evidence>
<name>A0A151TPL0_CAJCA</name>
<dbReference type="CDD" id="cd01647">
    <property type="entry name" value="RT_LTR"/>
    <property type="match status" value="1"/>
</dbReference>
<reference evidence="2 3" key="1">
    <citation type="journal article" date="2012" name="Nat. Biotechnol.">
        <title>Draft genome sequence of pigeonpea (Cajanus cajan), an orphan legume crop of resource-poor farmers.</title>
        <authorList>
            <person name="Varshney R.K."/>
            <person name="Chen W."/>
            <person name="Li Y."/>
            <person name="Bharti A.K."/>
            <person name="Saxena R.K."/>
            <person name="Schlueter J.A."/>
            <person name="Donoghue M.T."/>
            <person name="Azam S."/>
            <person name="Fan G."/>
            <person name="Whaley A.M."/>
            <person name="Farmer A.D."/>
            <person name="Sheridan J."/>
            <person name="Iwata A."/>
            <person name="Tuteja R."/>
            <person name="Penmetsa R.V."/>
            <person name="Wu W."/>
            <person name="Upadhyaya H.D."/>
            <person name="Yang S.P."/>
            <person name="Shah T."/>
            <person name="Saxena K.B."/>
            <person name="Michael T."/>
            <person name="McCombie W.R."/>
            <person name="Yang B."/>
            <person name="Zhang G."/>
            <person name="Yang H."/>
            <person name="Wang J."/>
            <person name="Spillane C."/>
            <person name="Cook D.R."/>
            <person name="May G.D."/>
            <person name="Xu X."/>
            <person name="Jackson S.A."/>
        </authorList>
    </citation>
    <scope>NUCLEOTIDE SEQUENCE [LARGE SCALE GENOMIC DNA]</scope>
    <source>
        <strain evidence="3">cv. Asha</strain>
    </source>
</reference>
<evidence type="ECO:0000259" key="1">
    <source>
        <dbReference type="Pfam" id="PF00078"/>
    </source>
</evidence>
<organism evidence="2 3">
    <name type="scientific">Cajanus cajan</name>
    <name type="common">Pigeon pea</name>
    <name type="synonym">Cajanus indicus</name>
    <dbReference type="NCBI Taxonomy" id="3821"/>
    <lineage>
        <taxon>Eukaryota</taxon>
        <taxon>Viridiplantae</taxon>
        <taxon>Streptophyta</taxon>
        <taxon>Embryophyta</taxon>
        <taxon>Tracheophyta</taxon>
        <taxon>Spermatophyta</taxon>
        <taxon>Magnoliopsida</taxon>
        <taxon>eudicotyledons</taxon>
        <taxon>Gunneridae</taxon>
        <taxon>Pentapetalae</taxon>
        <taxon>rosids</taxon>
        <taxon>fabids</taxon>
        <taxon>Fabales</taxon>
        <taxon>Fabaceae</taxon>
        <taxon>Papilionoideae</taxon>
        <taxon>50 kb inversion clade</taxon>
        <taxon>NPAAA clade</taxon>
        <taxon>indigoferoid/millettioid clade</taxon>
        <taxon>Phaseoleae</taxon>
        <taxon>Cajanus</taxon>
    </lineage>
</organism>
<accession>A0A151TPL0</accession>
<dbReference type="Gramene" id="C.cajan_21948.t">
    <property type="protein sequence ID" value="C.cajan_21948.t.cds1"/>
    <property type="gene ID" value="C.cajan_21948"/>
</dbReference>
<evidence type="ECO:0000313" key="3">
    <source>
        <dbReference type="Proteomes" id="UP000075243"/>
    </source>
</evidence>
<proteinExistence type="predicted"/>
<keyword evidence="3" id="KW-1185">Reference proteome</keyword>
<dbReference type="Proteomes" id="UP000075243">
    <property type="component" value="Chromosome 4"/>
</dbReference>
<dbReference type="OMA" id="CIMEIFS"/>
<dbReference type="PANTHER" id="PTHR24559">
    <property type="entry name" value="TRANSPOSON TY3-I GAG-POL POLYPROTEIN"/>
    <property type="match status" value="1"/>
</dbReference>
<dbReference type="InterPro" id="IPR043128">
    <property type="entry name" value="Rev_trsase/Diguanyl_cyclase"/>
</dbReference>
<dbReference type="SUPFAM" id="SSF56672">
    <property type="entry name" value="DNA/RNA polymerases"/>
    <property type="match status" value="1"/>
</dbReference>
<feature type="domain" description="Reverse transcriptase" evidence="1">
    <location>
        <begin position="77"/>
        <end position="192"/>
    </location>
</feature>
<sequence length="196" mass="22746">MHRILLEDGAKPVRQPQRRLNPIILDVVKEVTKLLQAGIIYPISDSQWVSSVQVVPKKTGLTVVKNERDELIPTRVQNSWRVCIDYRRLNQATRKDHFPLPFIDQMLERLAGKSHYYFLDGFSGYFQIHITPEDQEKTTFTCPFGTFAYRRMPFGLCNAPGTFQRCMLSIFSDYLENCIEVFMDDFTVYGSSFDAC</sequence>
<dbReference type="Gene3D" id="3.30.70.270">
    <property type="match status" value="1"/>
</dbReference>
<protein>
    <submittedName>
        <fullName evidence="2">Transposon Ty3-I Gag-Pol polyprotein</fullName>
    </submittedName>
</protein>
<dbReference type="AlphaFoldDB" id="A0A151TPL0"/>
<dbReference type="InterPro" id="IPR043502">
    <property type="entry name" value="DNA/RNA_pol_sf"/>
</dbReference>
<dbReference type="EMBL" id="CM003606">
    <property type="protein sequence ID" value="KYP68950.1"/>
    <property type="molecule type" value="Genomic_DNA"/>
</dbReference>
<gene>
    <name evidence="2" type="ORF">KK1_022600</name>
</gene>
<dbReference type="InterPro" id="IPR053134">
    <property type="entry name" value="RNA-dir_DNA_polymerase"/>
</dbReference>